<accession>A0ABD3A1Q5</accession>
<keyword evidence="4" id="KW-0804">Transcription</keyword>
<dbReference type="InterPro" id="IPR018872">
    <property type="entry name" value="Zn-cluster-dom"/>
</dbReference>
<evidence type="ECO:0000313" key="9">
    <source>
        <dbReference type="Proteomes" id="UP001630127"/>
    </source>
</evidence>
<evidence type="ECO:0000256" key="6">
    <source>
        <dbReference type="SAM" id="MobiDB-lite"/>
    </source>
</evidence>
<gene>
    <name evidence="8" type="ORF">ACH5RR_014038</name>
</gene>
<dbReference type="SMART" id="SM00774">
    <property type="entry name" value="WRKY"/>
    <property type="match status" value="1"/>
</dbReference>
<comment type="caution">
    <text evidence="8">The sequence shown here is derived from an EMBL/GenBank/DDBJ whole genome shotgun (WGS) entry which is preliminary data.</text>
</comment>
<keyword evidence="5" id="KW-0539">Nucleus</keyword>
<name>A0ABD3A1Q5_9GENT</name>
<evidence type="ECO:0000313" key="8">
    <source>
        <dbReference type="EMBL" id="KAL3525666.1"/>
    </source>
</evidence>
<feature type="domain" description="WRKY" evidence="7">
    <location>
        <begin position="276"/>
        <end position="342"/>
    </location>
</feature>
<dbReference type="GO" id="GO:0005516">
    <property type="term" value="F:calmodulin binding"/>
    <property type="evidence" value="ECO:0007669"/>
    <property type="project" value="UniProtKB-ARBA"/>
</dbReference>
<evidence type="ECO:0000259" key="7">
    <source>
        <dbReference type="PROSITE" id="PS50811"/>
    </source>
</evidence>
<dbReference type="AlphaFoldDB" id="A0ABD3A1Q5"/>
<feature type="region of interest" description="Disordered" evidence="6">
    <location>
        <begin position="52"/>
        <end position="72"/>
    </location>
</feature>
<dbReference type="InterPro" id="IPR036576">
    <property type="entry name" value="WRKY_dom_sf"/>
</dbReference>
<dbReference type="Pfam" id="PF10533">
    <property type="entry name" value="Plant_zn_clust"/>
    <property type="match status" value="1"/>
</dbReference>
<evidence type="ECO:0000256" key="3">
    <source>
        <dbReference type="ARBA" id="ARBA00023125"/>
    </source>
</evidence>
<dbReference type="EMBL" id="JBJUIK010000006">
    <property type="protein sequence ID" value="KAL3525666.1"/>
    <property type="molecule type" value="Genomic_DNA"/>
</dbReference>
<keyword evidence="2" id="KW-0805">Transcription regulation</keyword>
<dbReference type="Pfam" id="PF03106">
    <property type="entry name" value="WRKY"/>
    <property type="match status" value="1"/>
</dbReference>
<keyword evidence="3" id="KW-0238">DNA-binding</keyword>
<evidence type="ECO:0000256" key="2">
    <source>
        <dbReference type="ARBA" id="ARBA00023015"/>
    </source>
</evidence>
<keyword evidence="9" id="KW-1185">Reference proteome</keyword>
<comment type="subcellular location">
    <subcellularLocation>
        <location evidence="1">Nucleus</location>
    </subcellularLocation>
</comment>
<dbReference type="Gene3D" id="2.20.25.80">
    <property type="entry name" value="WRKY domain"/>
    <property type="match status" value="1"/>
</dbReference>
<proteinExistence type="predicted"/>
<evidence type="ECO:0000256" key="5">
    <source>
        <dbReference type="ARBA" id="ARBA00023242"/>
    </source>
</evidence>
<sequence>MAVELMLGYGNTNNNNYVSTQLEEKKESSNTAVQEAACSGLKSVEKLIKLFSHQQRPKDQKGSTISSSSSSQNQMDCKVVTDAAVNKFKKVISLLGPTARTGHARFRRGPVAVAVDVAPIIPVKEYYCSTVQEEEVADDTKVYCPTPIQQIPPRSLQPHQYGVVEKREPISRSISFSHSAAISSHANSFVSSLTGETDSNCKQLPSSSSCFQLTNLSQVSSAGKPPLSSSSSFKRKCVSENGISGKCTASSGRCHCSKKRKLRLKRVIRVPAISMKLADIPPDDYSWRKYGQKPIKGSPHPRGYYKCSTVRGCPARKHVERALDDPAMLIVTYEGDHNHSLSVAETNTAALILESS</sequence>
<dbReference type="SUPFAM" id="SSF118290">
    <property type="entry name" value="WRKY DNA-binding domain"/>
    <property type="match status" value="1"/>
</dbReference>
<dbReference type="PANTHER" id="PTHR31282">
    <property type="entry name" value="WRKY TRANSCRIPTION FACTOR 21-RELATED"/>
    <property type="match status" value="1"/>
</dbReference>
<evidence type="ECO:0000256" key="4">
    <source>
        <dbReference type="ARBA" id="ARBA00023163"/>
    </source>
</evidence>
<evidence type="ECO:0000256" key="1">
    <source>
        <dbReference type="ARBA" id="ARBA00004123"/>
    </source>
</evidence>
<dbReference type="GO" id="GO:0003677">
    <property type="term" value="F:DNA binding"/>
    <property type="evidence" value="ECO:0007669"/>
    <property type="project" value="UniProtKB-KW"/>
</dbReference>
<dbReference type="InterPro" id="IPR044810">
    <property type="entry name" value="WRKY_plant"/>
</dbReference>
<dbReference type="FunFam" id="2.20.25.80:FF:000004">
    <property type="entry name" value="WRKY transcription factor 65"/>
    <property type="match status" value="1"/>
</dbReference>
<dbReference type="Proteomes" id="UP001630127">
    <property type="component" value="Unassembled WGS sequence"/>
</dbReference>
<reference evidence="8 9" key="1">
    <citation type="submission" date="2024-11" db="EMBL/GenBank/DDBJ databases">
        <title>A near-complete genome assembly of Cinchona calisaya.</title>
        <authorList>
            <person name="Lian D.C."/>
            <person name="Zhao X.W."/>
            <person name="Wei L."/>
        </authorList>
    </citation>
    <scope>NUCLEOTIDE SEQUENCE [LARGE SCALE GENOMIC DNA]</scope>
    <source>
        <tissue evidence="8">Nenye</tissue>
    </source>
</reference>
<organism evidence="8 9">
    <name type="scientific">Cinchona calisaya</name>
    <dbReference type="NCBI Taxonomy" id="153742"/>
    <lineage>
        <taxon>Eukaryota</taxon>
        <taxon>Viridiplantae</taxon>
        <taxon>Streptophyta</taxon>
        <taxon>Embryophyta</taxon>
        <taxon>Tracheophyta</taxon>
        <taxon>Spermatophyta</taxon>
        <taxon>Magnoliopsida</taxon>
        <taxon>eudicotyledons</taxon>
        <taxon>Gunneridae</taxon>
        <taxon>Pentapetalae</taxon>
        <taxon>asterids</taxon>
        <taxon>lamiids</taxon>
        <taxon>Gentianales</taxon>
        <taxon>Rubiaceae</taxon>
        <taxon>Cinchonoideae</taxon>
        <taxon>Cinchoneae</taxon>
        <taxon>Cinchona</taxon>
    </lineage>
</organism>
<protein>
    <recommendedName>
        <fullName evidence="7">WRKY domain-containing protein</fullName>
    </recommendedName>
</protein>
<dbReference type="PROSITE" id="PS50811">
    <property type="entry name" value="WRKY"/>
    <property type="match status" value="1"/>
</dbReference>
<dbReference type="InterPro" id="IPR003657">
    <property type="entry name" value="WRKY_dom"/>
</dbReference>
<dbReference type="GO" id="GO:0005634">
    <property type="term" value="C:nucleus"/>
    <property type="evidence" value="ECO:0007669"/>
    <property type="project" value="UniProtKB-SubCell"/>
</dbReference>